<name>A0A7R9CEB1_TIMCR</name>
<dbReference type="InterPro" id="IPR011527">
    <property type="entry name" value="ABC1_TM_dom"/>
</dbReference>
<dbReference type="Pfam" id="PF06472">
    <property type="entry name" value="ABC_membrane_2"/>
    <property type="match status" value="1"/>
</dbReference>
<dbReference type="InterPro" id="IPR003593">
    <property type="entry name" value="AAA+_ATPase"/>
</dbReference>
<keyword evidence="11" id="KW-0576">Peroxisome</keyword>
<dbReference type="GO" id="GO:0006635">
    <property type="term" value="P:fatty acid beta-oxidation"/>
    <property type="evidence" value="ECO:0007669"/>
    <property type="project" value="TreeGrafter"/>
</dbReference>
<evidence type="ECO:0000256" key="8">
    <source>
        <dbReference type="ARBA" id="ARBA00022967"/>
    </source>
</evidence>
<dbReference type="InterPro" id="IPR027417">
    <property type="entry name" value="P-loop_NTPase"/>
</dbReference>
<comment type="similarity">
    <text evidence="2">Belongs to the ABC transporter superfamily. ABCD family. Peroxisomal fatty acyl CoA transporter (TC 3.A.1.203) subfamily.</text>
</comment>
<evidence type="ECO:0000256" key="9">
    <source>
        <dbReference type="ARBA" id="ARBA00022989"/>
    </source>
</evidence>
<dbReference type="InterPro" id="IPR050835">
    <property type="entry name" value="ABC_transporter_sub-D"/>
</dbReference>
<evidence type="ECO:0000256" key="1">
    <source>
        <dbReference type="ARBA" id="ARBA00004585"/>
    </source>
</evidence>
<dbReference type="GO" id="GO:0005524">
    <property type="term" value="F:ATP binding"/>
    <property type="evidence" value="ECO:0007669"/>
    <property type="project" value="UniProtKB-KW"/>
</dbReference>
<dbReference type="GO" id="GO:0042760">
    <property type="term" value="P:very long-chain fatty acid catabolic process"/>
    <property type="evidence" value="ECO:0007669"/>
    <property type="project" value="TreeGrafter"/>
</dbReference>
<dbReference type="GO" id="GO:0005778">
    <property type="term" value="C:peroxisomal membrane"/>
    <property type="evidence" value="ECO:0007669"/>
    <property type="project" value="UniProtKB-SubCell"/>
</dbReference>
<dbReference type="GO" id="GO:0005324">
    <property type="term" value="F:long-chain fatty acid transmembrane transporter activity"/>
    <property type="evidence" value="ECO:0007669"/>
    <property type="project" value="TreeGrafter"/>
</dbReference>
<reference evidence="14" key="1">
    <citation type="submission" date="2020-11" db="EMBL/GenBank/DDBJ databases">
        <authorList>
            <person name="Tran Van P."/>
        </authorList>
    </citation>
    <scope>NUCLEOTIDE SEQUENCE</scope>
</reference>
<evidence type="ECO:0000256" key="7">
    <source>
        <dbReference type="ARBA" id="ARBA00022840"/>
    </source>
</evidence>
<evidence type="ECO:0000256" key="10">
    <source>
        <dbReference type="ARBA" id="ARBA00023136"/>
    </source>
</evidence>
<keyword evidence="3" id="KW-0813">Transport</keyword>
<dbReference type="SUPFAM" id="SSF52540">
    <property type="entry name" value="P-loop containing nucleoside triphosphate hydrolases"/>
    <property type="match status" value="1"/>
</dbReference>
<dbReference type="EMBL" id="OC317160">
    <property type="protein sequence ID" value="CAD7395112.1"/>
    <property type="molecule type" value="Genomic_DNA"/>
</dbReference>
<dbReference type="GO" id="GO:0015910">
    <property type="term" value="P:long-chain fatty acid import into peroxisome"/>
    <property type="evidence" value="ECO:0007669"/>
    <property type="project" value="TreeGrafter"/>
</dbReference>
<dbReference type="GO" id="GO:0016887">
    <property type="term" value="F:ATP hydrolysis activity"/>
    <property type="evidence" value="ECO:0007669"/>
    <property type="project" value="InterPro"/>
</dbReference>
<gene>
    <name evidence="14" type="ORF">TCEB3V08_LOCUS2978</name>
</gene>
<dbReference type="GO" id="GO:0007031">
    <property type="term" value="P:peroxisome organization"/>
    <property type="evidence" value="ECO:0007669"/>
    <property type="project" value="TreeGrafter"/>
</dbReference>
<dbReference type="FunFam" id="3.40.50.300:FF:000800">
    <property type="entry name" value="ATP-binding cassette sub-family D member 1"/>
    <property type="match status" value="1"/>
</dbReference>
<dbReference type="PROSITE" id="PS00211">
    <property type="entry name" value="ABC_TRANSPORTER_1"/>
    <property type="match status" value="1"/>
</dbReference>
<keyword evidence="6" id="KW-0378">Hydrolase</keyword>
<evidence type="ECO:0000259" key="13">
    <source>
        <dbReference type="PROSITE" id="PS50893"/>
    </source>
</evidence>
<evidence type="ECO:0000256" key="6">
    <source>
        <dbReference type="ARBA" id="ARBA00022801"/>
    </source>
</evidence>
<dbReference type="Gene3D" id="3.40.50.300">
    <property type="entry name" value="P-loop containing nucleotide triphosphate hydrolases"/>
    <property type="match status" value="1"/>
</dbReference>
<dbReference type="PANTHER" id="PTHR11384:SF67">
    <property type="entry name" value="ATP-BINDING CASSETTE SUB-FAMILY D MEMBER 1"/>
    <property type="match status" value="1"/>
</dbReference>
<proteinExistence type="inferred from homology"/>
<feature type="domain" description="ABC transporter" evidence="13">
    <location>
        <begin position="495"/>
        <end position="721"/>
    </location>
</feature>
<protein>
    <recommendedName>
        <fullName evidence="13">ABC transporter domain-containing protein</fullName>
    </recommendedName>
</protein>
<dbReference type="GO" id="GO:0140359">
    <property type="term" value="F:ABC-type transporter activity"/>
    <property type="evidence" value="ECO:0007669"/>
    <property type="project" value="InterPro"/>
</dbReference>
<dbReference type="PROSITE" id="PS50893">
    <property type="entry name" value="ABC_TRANSPORTER_2"/>
    <property type="match status" value="1"/>
</dbReference>
<evidence type="ECO:0000256" key="5">
    <source>
        <dbReference type="ARBA" id="ARBA00022741"/>
    </source>
</evidence>
<dbReference type="InterPro" id="IPR003439">
    <property type="entry name" value="ABC_transporter-like_ATP-bd"/>
</dbReference>
<keyword evidence="5" id="KW-0547">Nucleotide-binding</keyword>
<feature type="coiled-coil region" evidence="12">
    <location>
        <begin position="710"/>
        <end position="744"/>
    </location>
</feature>
<keyword evidence="7" id="KW-0067">ATP-binding</keyword>
<organism evidence="14">
    <name type="scientific">Timema cristinae</name>
    <name type="common">Walking stick</name>
    <dbReference type="NCBI Taxonomy" id="61476"/>
    <lineage>
        <taxon>Eukaryota</taxon>
        <taxon>Metazoa</taxon>
        <taxon>Ecdysozoa</taxon>
        <taxon>Arthropoda</taxon>
        <taxon>Hexapoda</taxon>
        <taxon>Insecta</taxon>
        <taxon>Pterygota</taxon>
        <taxon>Neoptera</taxon>
        <taxon>Polyneoptera</taxon>
        <taxon>Phasmatodea</taxon>
        <taxon>Timematodea</taxon>
        <taxon>Timematoidea</taxon>
        <taxon>Timematidae</taxon>
        <taxon>Timema</taxon>
    </lineage>
</organism>
<dbReference type="CDD" id="cd03223">
    <property type="entry name" value="ABCD_peroxisomal_ALDP"/>
    <property type="match status" value="1"/>
</dbReference>
<evidence type="ECO:0000256" key="11">
    <source>
        <dbReference type="ARBA" id="ARBA00023140"/>
    </source>
</evidence>
<keyword evidence="10" id="KW-0472">Membrane</keyword>
<accession>A0A7R9CEB1</accession>
<evidence type="ECO:0000256" key="12">
    <source>
        <dbReference type="SAM" id="Coils"/>
    </source>
</evidence>
<dbReference type="SMART" id="SM00382">
    <property type="entry name" value="AAA"/>
    <property type="match status" value="1"/>
</dbReference>
<evidence type="ECO:0000256" key="4">
    <source>
        <dbReference type="ARBA" id="ARBA00022692"/>
    </source>
</evidence>
<dbReference type="SUPFAM" id="SSF90123">
    <property type="entry name" value="ABC transporter transmembrane region"/>
    <property type="match status" value="1"/>
</dbReference>
<dbReference type="Pfam" id="PF00005">
    <property type="entry name" value="ABC_tran"/>
    <property type="match status" value="1"/>
</dbReference>
<sequence length="748" mass="83961">MPTVISKYIEHTATRYNIPKEHITRSVVAGAILLYGLKLGYPLLQSLYKQPQREVITIDKQQCPENEQVVTSNPRVAESPGVNLEFLLQLRKLVRIMIPGVCCGEVGLLGVHTLALASRTFLSIYVASMEGQIVKYIVRRDVTNFALMLLKWLAVALPATFINSVIRYLESRLALAFRSRIVDHAYQLYFSHQTYYRVSNLDCRIENADHRLTDDITAFTSSVAHLYSHLTKPLFDLLLIGLALMRASRSMGAAVVPGEYTILLVLCLVPCWPLWLLLHTGQILKAVSPRFGSLVAEEANRRGYLRNIHSRVITNAEEIAFYAGHEVELSHLQKAYKSLVSHMNLIFSQRLWYVMLEQFLMKYVWSGTGMIMVSLPILTSSRLAEQDGTVDVRTDNIINVLYFSEQDGTVDGGVSERTQYFTTAKNLLVSGADAVERLMSSYKEIVELAGYTWRVGDMLDVFHHVGAGRYQRTVVTAAEGKHLKSCVQETTDGTISLVNVPIVTPNCDVVCPNLTMKVKPGMHLLITGPNGCGKSSLFRILSGLWPVYAGELGKPSTADMFYIPQRPYMSLGSLADQVIYPDTMKDMARKGRSMAHLHSCLQLVHLSHIVEREGGWHVTADWKDVLSGGEKQRMAMARLFYHRPKFALLDECTSAVSIDVESEIYESAKQAGITLLTITHRPSLWKFHTHLLQLDGEGGWKLEPLDSTVHLSLQDEKDQLETHISSAQQRLKELNLALEEVKLVTSSK</sequence>
<dbReference type="InterPro" id="IPR036640">
    <property type="entry name" value="ABC1_TM_sf"/>
</dbReference>
<evidence type="ECO:0000256" key="3">
    <source>
        <dbReference type="ARBA" id="ARBA00022448"/>
    </source>
</evidence>
<dbReference type="AlphaFoldDB" id="A0A7R9CEB1"/>
<dbReference type="InterPro" id="IPR017871">
    <property type="entry name" value="ABC_transporter-like_CS"/>
</dbReference>
<keyword evidence="8" id="KW-1278">Translocase</keyword>
<evidence type="ECO:0000256" key="2">
    <source>
        <dbReference type="ARBA" id="ARBA00008575"/>
    </source>
</evidence>
<comment type="subcellular location">
    <subcellularLocation>
        <location evidence="1">Peroxisome membrane</location>
        <topology evidence="1">Multi-pass membrane protein</topology>
    </subcellularLocation>
</comment>
<dbReference type="PANTHER" id="PTHR11384">
    <property type="entry name" value="ATP-BINDING CASSETTE, SUB-FAMILY D MEMBER"/>
    <property type="match status" value="1"/>
</dbReference>
<keyword evidence="12" id="KW-0175">Coiled coil</keyword>
<evidence type="ECO:0000313" key="14">
    <source>
        <dbReference type="EMBL" id="CAD7395112.1"/>
    </source>
</evidence>
<keyword evidence="9" id="KW-1133">Transmembrane helix</keyword>
<keyword evidence="4" id="KW-0812">Transmembrane</keyword>